<evidence type="ECO:0000313" key="1">
    <source>
        <dbReference type="EMBL" id="JAH65831.1"/>
    </source>
</evidence>
<accession>A0A0E9UJF4</accession>
<proteinExistence type="predicted"/>
<reference evidence="1" key="2">
    <citation type="journal article" date="2015" name="Fish Shellfish Immunol.">
        <title>Early steps in the European eel (Anguilla anguilla)-Vibrio vulnificus interaction in the gills: Role of the RtxA13 toxin.</title>
        <authorList>
            <person name="Callol A."/>
            <person name="Pajuelo D."/>
            <person name="Ebbesson L."/>
            <person name="Teles M."/>
            <person name="MacKenzie S."/>
            <person name="Amaro C."/>
        </authorList>
    </citation>
    <scope>NUCLEOTIDE SEQUENCE</scope>
</reference>
<organism evidence="1">
    <name type="scientific">Anguilla anguilla</name>
    <name type="common">European freshwater eel</name>
    <name type="synonym">Muraena anguilla</name>
    <dbReference type="NCBI Taxonomy" id="7936"/>
    <lineage>
        <taxon>Eukaryota</taxon>
        <taxon>Metazoa</taxon>
        <taxon>Chordata</taxon>
        <taxon>Craniata</taxon>
        <taxon>Vertebrata</taxon>
        <taxon>Euteleostomi</taxon>
        <taxon>Actinopterygii</taxon>
        <taxon>Neopterygii</taxon>
        <taxon>Teleostei</taxon>
        <taxon>Anguilliformes</taxon>
        <taxon>Anguillidae</taxon>
        <taxon>Anguilla</taxon>
    </lineage>
</organism>
<name>A0A0E9UJF4_ANGAN</name>
<dbReference type="AlphaFoldDB" id="A0A0E9UJF4"/>
<protein>
    <submittedName>
        <fullName evidence="1">Uncharacterized protein</fullName>
    </submittedName>
</protein>
<sequence>MFENRVLRNTGDFFYGRGRYIFTDSEISISDSIGPSFIQKMYEDVKATDYFEEQNKYSSVMHQIFRAYIHILSLSRFRVGGTGIEHNLFS</sequence>
<reference evidence="1" key="1">
    <citation type="submission" date="2014-11" db="EMBL/GenBank/DDBJ databases">
        <authorList>
            <person name="Amaro Gonzalez C."/>
        </authorList>
    </citation>
    <scope>NUCLEOTIDE SEQUENCE</scope>
</reference>
<dbReference type="EMBL" id="GBXM01042746">
    <property type="protein sequence ID" value="JAH65831.1"/>
    <property type="molecule type" value="Transcribed_RNA"/>
</dbReference>